<dbReference type="PRINTS" id="PR00121">
    <property type="entry name" value="NAKATPASE"/>
</dbReference>
<dbReference type="InterPro" id="IPR001757">
    <property type="entry name" value="P_typ_ATPase"/>
</dbReference>
<feature type="domain" description="P-type ATPase A" evidence="10">
    <location>
        <begin position="45"/>
        <end position="92"/>
    </location>
</feature>
<gene>
    <name evidence="11" type="ORF">RDWZM_009797</name>
</gene>
<comment type="subcellular location">
    <subcellularLocation>
        <location evidence="1">Cell membrane</location>
        <topology evidence="1">Multi-pass membrane protein</topology>
    </subcellularLocation>
</comment>
<dbReference type="InterPro" id="IPR036412">
    <property type="entry name" value="HAD-like_sf"/>
</dbReference>
<dbReference type="InterPro" id="IPR044492">
    <property type="entry name" value="P_typ_ATPase_HD_dom"/>
</dbReference>
<dbReference type="Gene3D" id="2.70.150.10">
    <property type="entry name" value="Calcium-transporting ATPase, cytoplasmic transduction domain A"/>
    <property type="match status" value="1"/>
</dbReference>
<dbReference type="Gene3D" id="1.20.1110.10">
    <property type="entry name" value="Calcium-transporting ATPase, transmembrane domain"/>
    <property type="match status" value="2"/>
</dbReference>
<keyword evidence="2" id="KW-1003">Cell membrane</keyword>
<dbReference type="GO" id="GO:0006883">
    <property type="term" value="P:intracellular sodium ion homeostasis"/>
    <property type="evidence" value="ECO:0007669"/>
    <property type="project" value="TreeGrafter"/>
</dbReference>
<dbReference type="EMBL" id="JAPWDV010000003">
    <property type="protein sequence ID" value="KAJ6218640.1"/>
    <property type="molecule type" value="Genomic_DNA"/>
</dbReference>
<dbReference type="InterPro" id="IPR023298">
    <property type="entry name" value="ATPase_P-typ_TM_dom_sf"/>
</dbReference>
<keyword evidence="12" id="KW-1185">Reference proteome</keyword>
<name>A0A9Q0M3Q7_BLOTA</name>
<dbReference type="GO" id="GO:0030007">
    <property type="term" value="P:intracellular potassium ion homeostasis"/>
    <property type="evidence" value="ECO:0007669"/>
    <property type="project" value="TreeGrafter"/>
</dbReference>
<dbReference type="NCBIfam" id="TIGR01494">
    <property type="entry name" value="ATPase_P-type"/>
    <property type="match status" value="1"/>
</dbReference>
<proteinExistence type="predicted"/>
<dbReference type="AlphaFoldDB" id="A0A9Q0M3Q7"/>
<dbReference type="GO" id="GO:1902600">
    <property type="term" value="P:proton transmembrane transport"/>
    <property type="evidence" value="ECO:0007669"/>
    <property type="project" value="TreeGrafter"/>
</dbReference>
<keyword evidence="6" id="KW-1278">Translocase</keyword>
<dbReference type="GO" id="GO:0016887">
    <property type="term" value="F:ATP hydrolysis activity"/>
    <property type="evidence" value="ECO:0007669"/>
    <property type="project" value="InterPro"/>
</dbReference>
<keyword evidence="3 9" id="KW-0812">Transmembrane</keyword>
<dbReference type="SFLD" id="SFLDS00003">
    <property type="entry name" value="Haloacid_Dehalogenase"/>
    <property type="match status" value="1"/>
</dbReference>
<evidence type="ECO:0000256" key="2">
    <source>
        <dbReference type="ARBA" id="ARBA00022475"/>
    </source>
</evidence>
<dbReference type="InterPro" id="IPR018303">
    <property type="entry name" value="ATPase_P-typ_P_site"/>
</dbReference>
<sequence length="606" mass="66527">MACFEIFTADNLYLGFILLIVVLFIGIFSFTQETKSSAIMDSFNKLIPQSATVIRNGIKSEINSEQIVVGDIVEIKAGDRVPADVRISEGLMATLTVCLTLSAKTMARKNCLVKNLQSVETLGETSTICSDKTGTLTQNRMTVSHLWVSNNVIEAVDVDPAELPINSIQTSTTFDIAKLICCLCSKAVFRPNQSHQRLTIGVASESAILKFIESITMNLSVENVREMIPLISEIPFNSSNKFHLTIHQFNQKESHYLICMKGAPERILERCSTYRLDDGEHSIEDTFTKLYEKANESLGGLGERVIGMCWKILPKTEFPLGYGFDVEKTNFPTNNFQFIGLISMVDPPRPNVRLAVNKCRDAGIKVIMVTGDHPITAKAIANSVDIILSGNDTYEPAESAKTSEITSQKGFKSIVLTDTQITELGNDGLDQVIEIYNEIVFARTSPQQKMLIVEAFQRKGEIVAVTGDGVNDSPALKTADIGISMGITGSDVSKQAADMILLDDNFASIVVGIEEGRVIFDNLKKSIAYTLTSNTPEMLPFLLFLTLGIPLPLGMITILCIDLGTDIMPAISLAYEPASLTGFDLNRLHISFVNISPESKIVRFFS</sequence>
<dbReference type="Gene3D" id="3.40.1110.10">
    <property type="entry name" value="Calcium-transporting ATPase, cytoplasmic domain N"/>
    <property type="match status" value="1"/>
</dbReference>
<dbReference type="GO" id="GO:0036376">
    <property type="term" value="P:sodium ion export across plasma membrane"/>
    <property type="evidence" value="ECO:0007669"/>
    <property type="project" value="TreeGrafter"/>
</dbReference>
<dbReference type="Proteomes" id="UP001142055">
    <property type="component" value="Chromosome 3"/>
</dbReference>
<dbReference type="Pfam" id="PF00122">
    <property type="entry name" value="E1-E2_ATPase"/>
    <property type="match status" value="1"/>
</dbReference>
<evidence type="ECO:0000313" key="12">
    <source>
        <dbReference type="Proteomes" id="UP001142055"/>
    </source>
</evidence>
<dbReference type="InterPro" id="IPR059000">
    <property type="entry name" value="ATPase_P-type_domA"/>
</dbReference>
<evidence type="ECO:0000259" key="10">
    <source>
        <dbReference type="Pfam" id="PF00122"/>
    </source>
</evidence>
<dbReference type="PANTHER" id="PTHR43294">
    <property type="entry name" value="SODIUM/POTASSIUM-TRANSPORTING ATPASE SUBUNIT ALPHA"/>
    <property type="match status" value="1"/>
</dbReference>
<dbReference type="InterPro" id="IPR023214">
    <property type="entry name" value="HAD_sf"/>
</dbReference>
<dbReference type="SUPFAM" id="SSF81665">
    <property type="entry name" value="Calcium ATPase, transmembrane domain M"/>
    <property type="match status" value="1"/>
</dbReference>
<feature type="transmembrane region" description="Helical" evidence="9">
    <location>
        <begin position="538"/>
        <end position="561"/>
    </location>
</feature>
<dbReference type="GO" id="GO:0005886">
    <property type="term" value="C:plasma membrane"/>
    <property type="evidence" value="ECO:0007669"/>
    <property type="project" value="UniProtKB-SubCell"/>
</dbReference>
<dbReference type="GO" id="GO:0005391">
    <property type="term" value="F:P-type sodium:potassium-exchanging transporter activity"/>
    <property type="evidence" value="ECO:0007669"/>
    <property type="project" value="TreeGrafter"/>
</dbReference>
<dbReference type="SUPFAM" id="SSF81660">
    <property type="entry name" value="Metal cation-transporting ATPase, ATP-binding domain N"/>
    <property type="match status" value="1"/>
</dbReference>
<keyword evidence="4" id="KW-0547">Nucleotide-binding</keyword>
<evidence type="ECO:0000256" key="9">
    <source>
        <dbReference type="SAM" id="Phobius"/>
    </source>
</evidence>
<accession>A0A9Q0M3Q7</accession>
<dbReference type="OMA" id="ASECEIF"/>
<feature type="transmembrane region" description="Helical" evidence="9">
    <location>
        <begin position="12"/>
        <end position="30"/>
    </location>
</feature>
<dbReference type="FunFam" id="3.40.50.1000:FF:000083">
    <property type="entry name" value="Sodium/potassium-transporting ATPase subunit alpha"/>
    <property type="match status" value="1"/>
</dbReference>
<evidence type="ECO:0000256" key="6">
    <source>
        <dbReference type="ARBA" id="ARBA00022967"/>
    </source>
</evidence>
<dbReference type="PANTHER" id="PTHR43294:SF21">
    <property type="entry name" value="CATION TRANSPORTING ATPASE"/>
    <property type="match status" value="1"/>
</dbReference>
<keyword evidence="5" id="KW-0067">ATP-binding</keyword>
<evidence type="ECO:0000256" key="5">
    <source>
        <dbReference type="ARBA" id="ARBA00022840"/>
    </source>
</evidence>
<evidence type="ECO:0000256" key="3">
    <source>
        <dbReference type="ARBA" id="ARBA00022692"/>
    </source>
</evidence>
<evidence type="ECO:0000256" key="8">
    <source>
        <dbReference type="ARBA" id="ARBA00023136"/>
    </source>
</evidence>
<dbReference type="SFLD" id="SFLDF00027">
    <property type="entry name" value="p-type_atpase"/>
    <property type="match status" value="1"/>
</dbReference>
<dbReference type="PROSITE" id="PS00154">
    <property type="entry name" value="ATPASE_E1_E2"/>
    <property type="match status" value="1"/>
</dbReference>
<dbReference type="GO" id="GO:1990573">
    <property type="term" value="P:potassium ion import across plasma membrane"/>
    <property type="evidence" value="ECO:0007669"/>
    <property type="project" value="TreeGrafter"/>
</dbReference>
<dbReference type="GO" id="GO:0005524">
    <property type="term" value="F:ATP binding"/>
    <property type="evidence" value="ECO:0007669"/>
    <property type="project" value="UniProtKB-KW"/>
</dbReference>
<dbReference type="SFLD" id="SFLDG00002">
    <property type="entry name" value="C1.7:_P-type_atpase_like"/>
    <property type="match status" value="1"/>
</dbReference>
<evidence type="ECO:0000256" key="7">
    <source>
        <dbReference type="ARBA" id="ARBA00022989"/>
    </source>
</evidence>
<comment type="caution">
    <text evidence="11">The sequence shown here is derived from an EMBL/GenBank/DDBJ whole genome shotgun (WGS) entry which is preliminary data.</text>
</comment>
<reference evidence="11" key="1">
    <citation type="submission" date="2022-12" db="EMBL/GenBank/DDBJ databases">
        <title>Genome assemblies of Blomia tropicalis.</title>
        <authorList>
            <person name="Cui Y."/>
        </authorList>
    </citation>
    <scope>NUCLEOTIDE SEQUENCE</scope>
    <source>
        <tissue evidence="11">Adult mites</tissue>
    </source>
</reference>
<evidence type="ECO:0000256" key="4">
    <source>
        <dbReference type="ARBA" id="ARBA00022741"/>
    </source>
</evidence>
<dbReference type="Gene3D" id="3.40.50.1000">
    <property type="entry name" value="HAD superfamily/HAD-like"/>
    <property type="match status" value="1"/>
</dbReference>
<dbReference type="PRINTS" id="PR00119">
    <property type="entry name" value="CATATPASE"/>
</dbReference>
<evidence type="ECO:0000313" key="11">
    <source>
        <dbReference type="EMBL" id="KAJ6218640.1"/>
    </source>
</evidence>
<organism evidence="11 12">
    <name type="scientific">Blomia tropicalis</name>
    <name type="common">Mite</name>
    <dbReference type="NCBI Taxonomy" id="40697"/>
    <lineage>
        <taxon>Eukaryota</taxon>
        <taxon>Metazoa</taxon>
        <taxon>Ecdysozoa</taxon>
        <taxon>Arthropoda</taxon>
        <taxon>Chelicerata</taxon>
        <taxon>Arachnida</taxon>
        <taxon>Acari</taxon>
        <taxon>Acariformes</taxon>
        <taxon>Sarcoptiformes</taxon>
        <taxon>Astigmata</taxon>
        <taxon>Glycyphagoidea</taxon>
        <taxon>Echimyopodidae</taxon>
        <taxon>Blomia</taxon>
    </lineage>
</organism>
<dbReference type="InterPro" id="IPR023299">
    <property type="entry name" value="ATPase_P-typ_cyto_dom_N"/>
</dbReference>
<dbReference type="Pfam" id="PF13246">
    <property type="entry name" value="Cation_ATPase"/>
    <property type="match status" value="1"/>
</dbReference>
<dbReference type="SUPFAM" id="SSF56784">
    <property type="entry name" value="HAD-like"/>
    <property type="match status" value="1"/>
</dbReference>
<dbReference type="InterPro" id="IPR050510">
    <property type="entry name" value="Cation_transp_ATPase_P-type"/>
</dbReference>
<keyword evidence="7 9" id="KW-1133">Transmembrane helix</keyword>
<keyword evidence="8 9" id="KW-0472">Membrane</keyword>
<evidence type="ECO:0000256" key="1">
    <source>
        <dbReference type="ARBA" id="ARBA00004651"/>
    </source>
</evidence>
<protein>
    <recommendedName>
        <fullName evidence="10">P-type ATPase A domain-containing protein</fullName>
    </recommendedName>
</protein>